<dbReference type="EC" id="5.4.99.16" evidence="5"/>
<evidence type="ECO:0000256" key="4">
    <source>
        <dbReference type="ARBA" id="ARBA00011962"/>
    </source>
</evidence>
<dbReference type="PANTHER" id="PTHR10357:SF219">
    <property type="entry name" value="MALTOSE ALPHA-D-GLUCOSYLTRANSFERASE"/>
    <property type="match status" value="1"/>
</dbReference>
<evidence type="ECO:0000256" key="11">
    <source>
        <dbReference type="ARBA" id="ARBA00022840"/>
    </source>
</evidence>
<comment type="similarity">
    <text evidence="2">Belongs to the glycosyl hydrolase 13 family. TreS subfamily.</text>
</comment>
<evidence type="ECO:0000313" key="17">
    <source>
        <dbReference type="EMBL" id="ACB74394.1"/>
    </source>
</evidence>
<keyword evidence="12" id="KW-0413">Isomerase</keyword>
<dbReference type="eggNOG" id="COG3281">
    <property type="taxonomic scope" value="Bacteria"/>
</dbReference>
<keyword evidence="11" id="KW-0067">ATP-binding</keyword>
<evidence type="ECO:0000256" key="10">
    <source>
        <dbReference type="ARBA" id="ARBA00022837"/>
    </source>
</evidence>
<dbReference type="SUPFAM" id="SSF51011">
    <property type="entry name" value="Glycosyl hydrolase domain"/>
    <property type="match status" value="1"/>
</dbReference>
<dbReference type="GO" id="GO:0005975">
    <property type="term" value="P:carbohydrate metabolic process"/>
    <property type="evidence" value="ECO:0007669"/>
    <property type="project" value="InterPro"/>
</dbReference>
<dbReference type="NCBIfam" id="TIGR02457">
    <property type="entry name" value="TreS_Cterm"/>
    <property type="match status" value="1"/>
</dbReference>
<dbReference type="InterPro" id="IPR032091">
    <property type="entry name" value="Malt_amylase-like_C"/>
</dbReference>
<evidence type="ECO:0000256" key="8">
    <source>
        <dbReference type="ARBA" id="ARBA00022723"/>
    </source>
</evidence>
<dbReference type="Gene3D" id="3.90.400.10">
    <property type="entry name" value="Oligo-1,6-glucosidase, Domain 2"/>
    <property type="match status" value="1"/>
</dbReference>
<dbReference type="Gene3D" id="3.20.20.80">
    <property type="entry name" value="Glycosidases"/>
    <property type="match status" value="1"/>
</dbReference>
<dbReference type="OrthoDB" id="9805159at2"/>
<dbReference type="SMART" id="SM00642">
    <property type="entry name" value="Aamy"/>
    <property type="match status" value="1"/>
</dbReference>
<dbReference type="NCBIfam" id="TIGR02456">
    <property type="entry name" value="treS_nterm"/>
    <property type="match status" value="1"/>
</dbReference>
<dbReference type="CAZy" id="GH13">
    <property type="family name" value="Glycoside Hydrolase Family 13"/>
</dbReference>
<name>B1ZNG0_OPITP</name>
<dbReference type="Pfam" id="PF00128">
    <property type="entry name" value="Alpha-amylase"/>
    <property type="match status" value="1"/>
</dbReference>
<keyword evidence="10" id="KW-0106">Calcium</keyword>
<dbReference type="Gene3D" id="3.90.1200.10">
    <property type="match status" value="1"/>
</dbReference>
<evidence type="ECO:0000256" key="9">
    <source>
        <dbReference type="ARBA" id="ARBA00022741"/>
    </source>
</evidence>
<dbReference type="Proteomes" id="UP000007013">
    <property type="component" value="Chromosome"/>
</dbReference>
<dbReference type="STRING" id="452637.Oter_1106"/>
<protein>
    <recommendedName>
        <fullName evidence="6">Maltokinase</fullName>
        <ecNumber evidence="4">2.7.1.175</ecNumber>
        <ecNumber evidence="5">5.4.99.16</ecNumber>
    </recommendedName>
    <alternativeName>
        <fullName evidence="14">Maltose alpha-D-glucosyltransferase</fullName>
    </alternativeName>
    <alternativeName>
        <fullName evidence="13">Maltose-1-phosphate synthase</fullName>
    </alternativeName>
</protein>
<feature type="domain" description="Glycosyl hydrolase family 13 catalytic" evidence="16">
    <location>
        <begin position="28"/>
        <end position="424"/>
    </location>
</feature>
<dbReference type="Gene3D" id="2.60.40.1180">
    <property type="entry name" value="Golgi alpha-mannosidase II"/>
    <property type="match status" value="1"/>
</dbReference>
<evidence type="ECO:0000256" key="2">
    <source>
        <dbReference type="ARBA" id="ARBA00005496"/>
    </source>
</evidence>
<dbReference type="Pfam" id="PF18085">
    <property type="entry name" value="Mak_N_cap"/>
    <property type="match status" value="1"/>
</dbReference>
<evidence type="ECO:0000256" key="15">
    <source>
        <dbReference type="ARBA" id="ARBA00049067"/>
    </source>
</evidence>
<dbReference type="RefSeq" id="WP_012373932.1">
    <property type="nucleotide sequence ID" value="NC_010571.1"/>
</dbReference>
<dbReference type="InterPro" id="IPR012811">
    <property type="entry name" value="TreS_maltokin_C_dom"/>
</dbReference>
<evidence type="ECO:0000259" key="16">
    <source>
        <dbReference type="SMART" id="SM00642"/>
    </source>
</evidence>
<dbReference type="SUPFAM" id="SSF56112">
    <property type="entry name" value="Protein kinase-like (PK-like)"/>
    <property type="match status" value="1"/>
</dbReference>
<dbReference type="GO" id="GO:0016740">
    <property type="term" value="F:transferase activity"/>
    <property type="evidence" value="ECO:0007669"/>
    <property type="project" value="UniProtKB-KW"/>
</dbReference>
<proteinExistence type="inferred from homology"/>
<accession>B1ZNG0</accession>
<evidence type="ECO:0000256" key="14">
    <source>
        <dbReference type="ARBA" id="ARBA00031378"/>
    </source>
</evidence>
<dbReference type="InterPro" id="IPR006047">
    <property type="entry name" value="GH13_cat_dom"/>
</dbReference>
<comment type="catalytic activity">
    <reaction evidence="15">
        <text>D-maltose + ATP = alpha-maltose 1-phosphate + ADP + H(+)</text>
        <dbReference type="Rhea" id="RHEA:31915"/>
        <dbReference type="ChEBI" id="CHEBI:15378"/>
        <dbReference type="ChEBI" id="CHEBI:17306"/>
        <dbReference type="ChEBI" id="CHEBI:30616"/>
        <dbReference type="ChEBI" id="CHEBI:63576"/>
        <dbReference type="ChEBI" id="CHEBI:456216"/>
        <dbReference type="EC" id="2.7.1.175"/>
    </reaction>
</comment>
<dbReference type="HOGENOM" id="CLU_007635_1_0_0"/>
<dbReference type="Pfam" id="PF16657">
    <property type="entry name" value="Malt_amylase_C"/>
    <property type="match status" value="1"/>
</dbReference>
<dbReference type="AlphaFoldDB" id="B1ZNG0"/>
<keyword evidence="8" id="KW-0479">Metal-binding</keyword>
<dbReference type="GO" id="GO:0046872">
    <property type="term" value="F:metal ion binding"/>
    <property type="evidence" value="ECO:0007669"/>
    <property type="project" value="UniProtKB-KW"/>
</dbReference>
<gene>
    <name evidence="17" type="ordered locus">Oter_1106</name>
</gene>
<comment type="catalytic activity">
    <reaction evidence="1">
        <text>D-maltose = alpha,alpha-trehalose</text>
        <dbReference type="Rhea" id="RHEA:15145"/>
        <dbReference type="ChEBI" id="CHEBI:16551"/>
        <dbReference type="ChEBI" id="CHEBI:17306"/>
        <dbReference type="EC" id="5.4.99.16"/>
    </reaction>
</comment>
<dbReference type="GO" id="GO:0047471">
    <property type="term" value="F:maltose alpha-D-glucosyltransferase activity"/>
    <property type="evidence" value="ECO:0007669"/>
    <property type="project" value="UniProtKB-EC"/>
</dbReference>
<reference evidence="17 18" key="1">
    <citation type="journal article" date="2011" name="J. Bacteriol.">
        <title>Genome sequence of the verrucomicrobium Opitutus terrae PB90-1, an abundant inhabitant of rice paddy soil ecosystems.</title>
        <authorList>
            <person name="van Passel M.W."/>
            <person name="Kant R."/>
            <person name="Palva A."/>
            <person name="Copeland A."/>
            <person name="Lucas S."/>
            <person name="Lapidus A."/>
            <person name="Glavina del Rio T."/>
            <person name="Pitluck S."/>
            <person name="Goltsman E."/>
            <person name="Clum A."/>
            <person name="Sun H."/>
            <person name="Schmutz J."/>
            <person name="Larimer F.W."/>
            <person name="Land M.L."/>
            <person name="Hauser L."/>
            <person name="Kyrpides N."/>
            <person name="Mikhailova N."/>
            <person name="Richardson P.P."/>
            <person name="Janssen P.H."/>
            <person name="de Vos W.M."/>
            <person name="Smidt H."/>
        </authorList>
    </citation>
    <scope>NUCLEOTIDE SEQUENCE [LARGE SCALE GENOMIC DNA]</scope>
    <source>
        <strain evidence="18">DSM 11246 / JCM 15787 / PB90-1</strain>
    </source>
</reference>
<dbReference type="InterPro" id="IPR040999">
    <property type="entry name" value="Mak_N_cap"/>
</dbReference>
<dbReference type="CDD" id="cd11334">
    <property type="entry name" value="AmyAc_TreS"/>
    <property type="match status" value="1"/>
</dbReference>
<dbReference type="InterPro" id="IPR013780">
    <property type="entry name" value="Glyco_hydro_b"/>
</dbReference>
<evidence type="ECO:0000256" key="13">
    <source>
        <dbReference type="ARBA" id="ARBA00031251"/>
    </source>
</evidence>
<keyword evidence="18" id="KW-1185">Reference proteome</keyword>
<dbReference type="InterPro" id="IPR012810">
    <property type="entry name" value="TreS/a-amylase_N"/>
</dbReference>
<dbReference type="PANTHER" id="PTHR10357">
    <property type="entry name" value="ALPHA-AMYLASE FAMILY MEMBER"/>
    <property type="match status" value="1"/>
</dbReference>
<dbReference type="InterPro" id="IPR017853">
    <property type="entry name" value="GH"/>
</dbReference>
<evidence type="ECO:0000256" key="5">
    <source>
        <dbReference type="ARBA" id="ARBA00012619"/>
    </source>
</evidence>
<dbReference type="EC" id="2.7.1.175" evidence="4"/>
<keyword evidence="9" id="KW-0547">Nucleotide-binding</keyword>
<dbReference type="eggNOG" id="COG0366">
    <property type="taxonomic scope" value="Bacteria"/>
</dbReference>
<evidence type="ECO:0000256" key="1">
    <source>
        <dbReference type="ARBA" id="ARBA00001595"/>
    </source>
</evidence>
<dbReference type="InterPro" id="IPR011009">
    <property type="entry name" value="Kinase-like_dom_sf"/>
</dbReference>
<comment type="similarity">
    <text evidence="3">Belongs to the aminoglycoside phosphotransferase family.</text>
</comment>
<dbReference type="InterPro" id="IPR045857">
    <property type="entry name" value="O16G_dom_2"/>
</dbReference>
<dbReference type="FunFam" id="3.20.20.80:FF:000055">
    <property type="entry name" value="Trehalose synthase"/>
    <property type="match status" value="1"/>
</dbReference>
<keyword evidence="7" id="KW-0808">Transferase</keyword>
<dbReference type="SUPFAM" id="SSF51445">
    <property type="entry name" value="(Trans)glycosidases"/>
    <property type="match status" value="1"/>
</dbReference>
<evidence type="ECO:0000313" key="18">
    <source>
        <dbReference type="Proteomes" id="UP000007013"/>
    </source>
</evidence>
<dbReference type="EMBL" id="CP001032">
    <property type="protein sequence ID" value="ACB74394.1"/>
    <property type="molecule type" value="Genomic_DNA"/>
</dbReference>
<evidence type="ECO:0000256" key="12">
    <source>
        <dbReference type="ARBA" id="ARBA00023235"/>
    </source>
</evidence>
<dbReference type="KEGG" id="ote:Oter_1106"/>
<organism evidence="17 18">
    <name type="scientific">Opitutus terrae (strain DSM 11246 / JCM 15787 / PB90-1)</name>
    <dbReference type="NCBI Taxonomy" id="452637"/>
    <lineage>
        <taxon>Bacteria</taxon>
        <taxon>Pseudomonadati</taxon>
        <taxon>Verrucomicrobiota</taxon>
        <taxon>Opitutia</taxon>
        <taxon>Opitutales</taxon>
        <taxon>Opitutaceae</taxon>
        <taxon>Opitutus</taxon>
    </lineage>
</organism>
<evidence type="ECO:0000256" key="6">
    <source>
        <dbReference type="ARBA" id="ARBA00013882"/>
    </source>
</evidence>
<sequence>MPLITPENVTAPEPKSEPLWYRNAVIYQAHVRSFYDSDGNGIGDFRGVTQKLDYLQDLGISALWLLPFYPSPLRDDGYDIADYYAINPIYGTLDDFKEFLEEAHRRSLRVITELVINHTSDQHPWFQRARRAPPGSPERAYYVWSDTIEHYRDARIIFRDFETSNWAWDPVAQAYYWHRFYSHQPDLNFDNPVVHEEIVRVLDFWLRLGVDGLRLDAIPYLYEREGTNCENLPETHAYLKTLRKHVDEHYGDRMLLAEANQWPEDAVKYFGEGRGDECHMAFHFPLMPRLFMAVRMEDRTPIIDILSQTPPIPETCQWAMFLRNHDELTLEMVTEEERDYMYRMYAADARARINLGIRRRLAPLLNNDRRRIELLNALLLSMPGTPVIYYGDEIGMGDNIYLGDRNGVRTPMHWSSDKNAGFSRANPQSLYLPIILDPEYHYEAVNVEAQQSNPSSLFWWTKRILGLRQRWPALGRGTIKFLQPDNRKILMFIREYEGQRVLVVANLSRHAQSMVADLSEYKDHVLVEIFGRTRFPVIHDGAYGLTISPHAFFWFALEPVAPAVHGAVALPTKLADVPELAAESGWTALLHAQTHRALDDVLASYLQQRRWYGGKARDLRSLDLVDAIDVATAHGPAHLLLLNADYATGDSEVYVLPVTHAPVEQAERIVRHYPNAAIARVRDARGTDGLLFDAMADKAFPRALLDAMQTNATLKGTRGALVLRATGAFEALCGPDCAKIEPFLSKAEHSNTAVIFADRFLLKLFRRPEAGVNPDVEITGYLTERKFPNVPALGGTMEYRNAGQVRSVGILTQFIAGARDDWDYALDALGRYFDRVLLYVAEGRACERPAGSLLALSEQEAPNHVVESIGTFLESVRLLGVRTAELHLALGASGEPDFAPEPFSPHYQRSLYQSMRNLLIENLEVLKRRARGLPETLRADADRITGAQDELLERYKLLYTGRLDAMRIRVHGDYHLGQVLSTGTDFVILDFEGEPARALSARRLKRSPISDVAGMIRSFHYALHTAVLGLGERGLVTPENREAIMCWGPYWRQWICGTFLGAYRRTMGDSRLLPRDRAQLAVLLDAYLIDKAVYEIGYELNNRPDRLVIPFDGILHLLDEPDR</sequence>
<evidence type="ECO:0000256" key="7">
    <source>
        <dbReference type="ARBA" id="ARBA00022679"/>
    </source>
</evidence>
<evidence type="ECO:0000256" key="3">
    <source>
        <dbReference type="ARBA" id="ARBA00006219"/>
    </source>
</evidence>
<dbReference type="GO" id="GO:0005524">
    <property type="term" value="F:ATP binding"/>
    <property type="evidence" value="ECO:0007669"/>
    <property type="project" value="UniProtKB-KW"/>
</dbReference>